<organism evidence="7 8">
    <name type="scientific">Taurinivorans muris</name>
    <dbReference type="NCBI Taxonomy" id="2787751"/>
    <lineage>
        <taxon>Bacteria</taxon>
        <taxon>Pseudomonadati</taxon>
        <taxon>Thermodesulfobacteriota</taxon>
        <taxon>Desulfovibrionia</taxon>
        <taxon>Desulfovibrionales</taxon>
        <taxon>Desulfovibrionaceae</taxon>
        <taxon>Taurinivorans</taxon>
    </lineage>
</organism>
<evidence type="ECO:0000313" key="7">
    <source>
        <dbReference type="EMBL" id="UWX05167.1"/>
    </source>
</evidence>
<comment type="subcellular location">
    <subcellularLocation>
        <location evidence="1">Cell membrane</location>
        <topology evidence="1">Multi-pass membrane protein</topology>
    </subcellularLocation>
</comment>
<feature type="transmembrane region" description="Helical" evidence="6">
    <location>
        <begin position="12"/>
        <end position="30"/>
    </location>
</feature>
<feature type="transmembrane region" description="Helical" evidence="6">
    <location>
        <begin position="89"/>
        <end position="110"/>
    </location>
</feature>
<dbReference type="CDD" id="cd06581">
    <property type="entry name" value="TM_PBP1_LivM_like"/>
    <property type="match status" value="1"/>
</dbReference>
<dbReference type="Proteomes" id="UP001058120">
    <property type="component" value="Chromosome"/>
</dbReference>
<keyword evidence="3 6" id="KW-0812">Transmembrane</keyword>
<feature type="transmembrane region" description="Helical" evidence="6">
    <location>
        <begin position="66"/>
        <end position="83"/>
    </location>
</feature>
<keyword evidence="5 6" id="KW-0472">Membrane</keyword>
<evidence type="ECO:0000256" key="6">
    <source>
        <dbReference type="SAM" id="Phobius"/>
    </source>
</evidence>
<evidence type="ECO:0000313" key="8">
    <source>
        <dbReference type="Proteomes" id="UP001058120"/>
    </source>
</evidence>
<dbReference type="Pfam" id="PF02653">
    <property type="entry name" value="BPD_transp_2"/>
    <property type="match status" value="1"/>
</dbReference>
<evidence type="ECO:0000256" key="4">
    <source>
        <dbReference type="ARBA" id="ARBA00022989"/>
    </source>
</evidence>
<keyword evidence="4 6" id="KW-1133">Transmembrane helix</keyword>
<evidence type="ECO:0000256" key="3">
    <source>
        <dbReference type="ARBA" id="ARBA00022692"/>
    </source>
</evidence>
<dbReference type="PANTHER" id="PTHR30482">
    <property type="entry name" value="HIGH-AFFINITY BRANCHED-CHAIN AMINO ACID TRANSPORT SYSTEM PERMEASE"/>
    <property type="match status" value="1"/>
</dbReference>
<evidence type="ECO:0000256" key="1">
    <source>
        <dbReference type="ARBA" id="ARBA00004651"/>
    </source>
</evidence>
<dbReference type="PANTHER" id="PTHR30482:SF10">
    <property type="entry name" value="HIGH-AFFINITY BRANCHED-CHAIN AMINO ACID TRANSPORT PROTEIN BRAE"/>
    <property type="match status" value="1"/>
</dbReference>
<name>A0ABY5Y0A9_9BACT</name>
<dbReference type="RefSeq" id="WP_417168616.1">
    <property type="nucleotide sequence ID" value="NZ_CP065938.1"/>
</dbReference>
<gene>
    <name evidence="7" type="ORF">JBF11_06750</name>
</gene>
<proteinExistence type="predicted"/>
<feature type="transmembrane region" description="Helical" evidence="6">
    <location>
        <begin position="165"/>
        <end position="183"/>
    </location>
</feature>
<reference evidence="7" key="1">
    <citation type="submission" date="2020-12" db="EMBL/GenBank/DDBJ databases">
        <title>Taurinivorans muris gen. nov., sp. nov., fundamental and realized metabolic niche of a ubiquitous sulfidogenic bacterium in the murine intestine.</title>
        <authorList>
            <person name="Ye H."/>
            <person name="Hanson B.T."/>
            <person name="Loy A."/>
        </authorList>
    </citation>
    <scope>NUCLEOTIDE SEQUENCE</scope>
    <source>
        <strain evidence="7">LT0009</strain>
    </source>
</reference>
<keyword evidence="8" id="KW-1185">Reference proteome</keyword>
<evidence type="ECO:0000256" key="2">
    <source>
        <dbReference type="ARBA" id="ARBA00022475"/>
    </source>
</evidence>
<feature type="transmembrane region" description="Helical" evidence="6">
    <location>
        <begin position="216"/>
        <end position="237"/>
    </location>
</feature>
<keyword evidence="2" id="KW-1003">Cell membrane</keyword>
<protein>
    <submittedName>
        <fullName evidence="7">Branched-chain amino acid ABC transporter permease</fullName>
    </submittedName>
</protein>
<evidence type="ECO:0000256" key="5">
    <source>
        <dbReference type="ARBA" id="ARBA00023136"/>
    </source>
</evidence>
<feature type="transmembrane region" description="Helical" evidence="6">
    <location>
        <begin position="285"/>
        <end position="301"/>
    </location>
</feature>
<dbReference type="InterPro" id="IPR001851">
    <property type="entry name" value="ABC_transp_permease"/>
</dbReference>
<dbReference type="EMBL" id="CP065938">
    <property type="protein sequence ID" value="UWX05167.1"/>
    <property type="molecule type" value="Genomic_DNA"/>
</dbReference>
<accession>A0ABY5Y0A9</accession>
<dbReference type="InterPro" id="IPR043428">
    <property type="entry name" value="LivM-like"/>
</dbReference>
<sequence>MIAKNLSSKYSYFYGFGLFALFMAVLPQMLNSYWTAVFVSVGLGTLLSLSLNIILGQAGIFHMGHAAFYAVGAYVTAILNTRFGIPIFYLIPLAGIVSALFAGLVARPIIHLRGDYLLMVTIGIVEIVRIALVNDIGGLTGGANGLFGISRPEFFGIKIKKDIQFYYLIWTFIFATLILFHWLHNSRFGRALSCIKEDDIAAEGCGIDVAHYKTTAFMLGAFWAGMAGTLFAAKMTIISPGSFTFWDSVLLFAAVILGGGSQAGVILGAFLVFGLPEIFRSFADARMLIFGIALMVMMIIRPQGILPPRPRTYVLPSAWIEKLKTIGAKDA</sequence>
<feature type="transmembrane region" description="Helical" evidence="6">
    <location>
        <begin position="36"/>
        <end position="54"/>
    </location>
</feature>
<feature type="transmembrane region" description="Helical" evidence="6">
    <location>
        <begin position="249"/>
        <end position="273"/>
    </location>
</feature>